<dbReference type="GO" id="GO:0005975">
    <property type="term" value="P:carbohydrate metabolic process"/>
    <property type="evidence" value="ECO:0007669"/>
    <property type="project" value="InterPro"/>
</dbReference>
<dbReference type="InterPro" id="IPR004879">
    <property type="entry name" value="Ssp411-like_TRX"/>
</dbReference>
<dbReference type="InterPro" id="IPR036249">
    <property type="entry name" value="Thioredoxin-like_sf"/>
</dbReference>
<protein>
    <recommendedName>
        <fullName evidence="2">Spermatogenesis-associated protein 20-like TRX domain-containing protein</fullName>
    </recommendedName>
</protein>
<dbReference type="Pfam" id="PF03190">
    <property type="entry name" value="Thioredox_DsbH"/>
    <property type="match status" value="1"/>
</dbReference>
<evidence type="ECO:0000313" key="4">
    <source>
        <dbReference type="Proteomes" id="UP000186309"/>
    </source>
</evidence>
<dbReference type="SUPFAM" id="SSF48208">
    <property type="entry name" value="Six-hairpin glycosidases"/>
    <property type="match status" value="1"/>
</dbReference>
<organism evidence="3 4">
    <name type="scientific">Paludisphaera borealis</name>
    <dbReference type="NCBI Taxonomy" id="1387353"/>
    <lineage>
        <taxon>Bacteria</taxon>
        <taxon>Pseudomonadati</taxon>
        <taxon>Planctomycetota</taxon>
        <taxon>Planctomycetia</taxon>
        <taxon>Isosphaerales</taxon>
        <taxon>Isosphaeraceae</taxon>
        <taxon>Paludisphaera</taxon>
    </lineage>
</organism>
<feature type="compositionally biased region" description="Basic and acidic residues" evidence="1">
    <location>
        <begin position="1"/>
        <end position="12"/>
    </location>
</feature>
<dbReference type="CDD" id="cd02955">
    <property type="entry name" value="SSP411"/>
    <property type="match status" value="1"/>
</dbReference>
<reference evidence="4" key="1">
    <citation type="submission" date="2016-12" db="EMBL/GenBank/DDBJ databases">
        <title>Comparative genomics of four Isosphaeraceae planctomycetes: a common pool of plasmids and glycoside hydrolase genes.</title>
        <authorList>
            <person name="Ivanova A."/>
        </authorList>
    </citation>
    <scope>NUCLEOTIDE SEQUENCE [LARGE SCALE GENOMIC DNA]</scope>
    <source>
        <strain evidence="4">PX4</strain>
    </source>
</reference>
<dbReference type="PIRSF" id="PIRSF006402">
    <property type="entry name" value="UCP006402_thioredoxin"/>
    <property type="match status" value="1"/>
</dbReference>
<dbReference type="PANTHER" id="PTHR42899:SF1">
    <property type="entry name" value="SPERMATOGENESIS-ASSOCIATED PROTEIN 20"/>
    <property type="match status" value="1"/>
</dbReference>
<dbReference type="InterPro" id="IPR008928">
    <property type="entry name" value="6-hairpin_glycosidase_sf"/>
</dbReference>
<sequence length="711" mass="78071">MSSTHADSDRSGSHAHPANRLAGETSPYLLQHAQNPVDWFPWGPEALERARAENRPIFLSIGYSACHWCHVMERESFENPDIARIMNAHFVNIKVDREERPDLDQIYMNAVQAMTGRGGWPMSVFLTPDLKPFYGGTYFPPTDSRGMPGFPRVLLSVNRAWEERQDEIKQSAAEMTDRLHEMAAVARGGSADSLVVDHLDRASRALVKTFDALNGGFGHAPKFPHPMDLRVLLRQAERTGDAQARHAAVHTLHKMARGGIYDHLGGGFARYSTDDRWLAPHFEKMLYDNALLTSTYLEALQLTGEPYFGQVARETLDYVLGRMTAPEGGFYSTEDADSEGEEGKFYVWSLGEILDLLGEERGKTFAYVYDVSPPGNWEGRNILNLPRTITQAAQVLGRDETELNAELAASRTVLLAAREKRIPPAKDTKVLVSWNGLMIAALAPAGRLLKEPRYLDAARRAAGFILDRMRADDGRLLHTYKDGRATLNAYLDDYACLIDGLTRLYEATGEPRWIEAALDLARVMIDEFVDPEHGGFFFTGKSHEVLITRQKDLFDNATPSGNGMAASALVRLAALTGRDDLDRTGREAIAAVETVFENAPTAAGQSLLALDFAVAPGCELAVVAGSAPREFDQVLEAVHARFLPRAVVAPAAPGAVESLACVVPLLENRPPIGDRATLYYCEDRACRQPVAGLDEAAKLLAGLDAGAEPSS</sequence>
<dbReference type="OrthoDB" id="9762614at2"/>
<dbReference type="KEGG" id="pbor:BSF38_04091"/>
<dbReference type="InterPro" id="IPR012341">
    <property type="entry name" value="6hp_glycosidase-like_sf"/>
</dbReference>
<gene>
    <name evidence="3" type="ORF">BSF38_04091</name>
</gene>
<dbReference type="InterPro" id="IPR024705">
    <property type="entry name" value="Ssp411"/>
</dbReference>
<evidence type="ECO:0000259" key="2">
    <source>
        <dbReference type="Pfam" id="PF03190"/>
    </source>
</evidence>
<dbReference type="RefSeq" id="WP_076348725.1">
    <property type="nucleotide sequence ID" value="NZ_CP019082.1"/>
</dbReference>
<accession>A0A1U7CUJ3</accession>
<dbReference type="Proteomes" id="UP000186309">
    <property type="component" value="Chromosome"/>
</dbReference>
<feature type="region of interest" description="Disordered" evidence="1">
    <location>
        <begin position="1"/>
        <end position="20"/>
    </location>
</feature>
<dbReference type="PANTHER" id="PTHR42899">
    <property type="entry name" value="SPERMATOGENESIS-ASSOCIATED PROTEIN 20"/>
    <property type="match status" value="1"/>
</dbReference>
<dbReference type="SUPFAM" id="SSF52833">
    <property type="entry name" value="Thioredoxin-like"/>
    <property type="match status" value="1"/>
</dbReference>
<dbReference type="AlphaFoldDB" id="A0A1U7CUJ3"/>
<feature type="domain" description="Spermatogenesis-associated protein 20-like TRX" evidence="2">
    <location>
        <begin position="19"/>
        <end position="179"/>
    </location>
</feature>
<evidence type="ECO:0000256" key="1">
    <source>
        <dbReference type="SAM" id="MobiDB-lite"/>
    </source>
</evidence>
<dbReference type="Gene3D" id="3.40.30.10">
    <property type="entry name" value="Glutaredoxin"/>
    <property type="match status" value="1"/>
</dbReference>
<dbReference type="STRING" id="1387353.BSF38_04091"/>
<keyword evidence="4" id="KW-1185">Reference proteome</keyword>
<dbReference type="Gene3D" id="1.50.10.10">
    <property type="match status" value="1"/>
</dbReference>
<name>A0A1U7CUJ3_9BACT</name>
<dbReference type="EMBL" id="CP019082">
    <property type="protein sequence ID" value="APW62543.1"/>
    <property type="molecule type" value="Genomic_DNA"/>
</dbReference>
<proteinExistence type="predicted"/>
<evidence type="ECO:0000313" key="3">
    <source>
        <dbReference type="EMBL" id="APW62543.1"/>
    </source>
</evidence>